<organism evidence="2 3">
    <name type="scientific">Francisella hispaniensis</name>
    <dbReference type="NCBI Taxonomy" id="622488"/>
    <lineage>
        <taxon>Bacteria</taxon>
        <taxon>Pseudomonadati</taxon>
        <taxon>Pseudomonadota</taxon>
        <taxon>Gammaproteobacteria</taxon>
        <taxon>Thiotrichales</taxon>
        <taxon>Francisellaceae</taxon>
        <taxon>Francisella</taxon>
    </lineage>
</organism>
<feature type="region of interest" description="Disordered" evidence="1">
    <location>
        <begin position="57"/>
        <end position="80"/>
    </location>
</feature>
<evidence type="ECO:0000256" key="1">
    <source>
        <dbReference type="SAM" id="MobiDB-lite"/>
    </source>
</evidence>
<evidence type="ECO:0000313" key="2">
    <source>
        <dbReference type="EMBL" id="AEB28602.1"/>
    </source>
</evidence>
<dbReference type="PATRIC" id="fig|676032.3.peg.748"/>
<feature type="compositionally biased region" description="Basic and acidic residues" evidence="1">
    <location>
        <begin position="63"/>
        <end position="80"/>
    </location>
</feature>
<protein>
    <submittedName>
        <fullName evidence="2">Uncharacterized protein</fullName>
    </submittedName>
</protein>
<dbReference type="HOGENOM" id="CLU_2787843_0_0_6"/>
<gene>
    <name evidence="2" type="ordered locus">FN3523_0745</name>
</gene>
<dbReference type="Proteomes" id="UP000008303">
    <property type="component" value="Chromosome"/>
</dbReference>
<reference evidence="3" key="1">
    <citation type="journal article" date="2011" name="Appl. Environ. Microbiol.">
        <title>Common ancestry and novel genetic traits of Francisella novicida-like isolates from North America and Australia as revealed by comparative genomic analyses.</title>
        <authorList>
            <person name="Siddaramappa S."/>
            <person name="Challacombe J.F."/>
            <person name="Petersen J.M."/>
            <person name="Pillai S."/>
            <person name="Hogg G."/>
            <person name="Kuske C.R."/>
        </authorList>
    </citation>
    <scope>NUCLEOTIDE SEQUENCE [LARGE SCALE GENOMIC DNA]</scope>
    <source>
        <strain evidence="3">3523</strain>
    </source>
</reference>
<dbReference type="AlphaFoldDB" id="F4BKA8"/>
<name>F4BKA8_9GAMM</name>
<evidence type="ECO:0000313" key="3">
    <source>
        <dbReference type="Proteomes" id="UP000008303"/>
    </source>
</evidence>
<dbReference type="RefSeq" id="WP_014548054.1">
    <property type="nucleotide sequence ID" value="NC_017449.1"/>
</dbReference>
<accession>F4BKA8</accession>
<dbReference type="EMBL" id="CP002558">
    <property type="protein sequence ID" value="AEB28602.1"/>
    <property type="molecule type" value="Genomic_DNA"/>
</dbReference>
<dbReference type="KEGG" id="fcn:FN3523_0745"/>
<sequence length="80" mass="8782">MKKLNPKKIAIVLLAVGGVCLVAILAIRPYLGLSVKENNSTNWNTIKEKANDARNTAAIKTQESYDKTKDTITPDHTDKS</sequence>
<proteinExistence type="predicted"/>